<dbReference type="Gene3D" id="2.40.50.140">
    <property type="entry name" value="Nucleic acid-binding proteins"/>
    <property type="match status" value="2"/>
</dbReference>
<dbReference type="Proteomes" id="UP000266841">
    <property type="component" value="Unassembled WGS sequence"/>
</dbReference>
<feature type="compositionally biased region" description="Basic and acidic residues" evidence="5">
    <location>
        <begin position="134"/>
        <end position="143"/>
    </location>
</feature>
<dbReference type="PANTHER" id="PTHR12913">
    <property type="entry name" value="UNR PROTEIN N-RAS UPSTREAM GENE PROTEIN"/>
    <property type="match status" value="1"/>
</dbReference>
<keyword evidence="2" id="KW-0963">Cytoplasm</keyword>
<dbReference type="eggNOG" id="ENOG502QSJ1">
    <property type="taxonomic scope" value="Eukaryota"/>
</dbReference>
<organism evidence="6 7">
    <name type="scientific">Thalassiosira oceanica</name>
    <name type="common">Marine diatom</name>
    <dbReference type="NCBI Taxonomy" id="159749"/>
    <lineage>
        <taxon>Eukaryota</taxon>
        <taxon>Sar</taxon>
        <taxon>Stramenopiles</taxon>
        <taxon>Ochrophyta</taxon>
        <taxon>Bacillariophyta</taxon>
        <taxon>Coscinodiscophyceae</taxon>
        <taxon>Thalassiosirophycidae</taxon>
        <taxon>Thalassiosirales</taxon>
        <taxon>Thalassiosiraceae</taxon>
        <taxon>Thalassiosira</taxon>
    </lineage>
</organism>
<reference evidence="6 7" key="1">
    <citation type="journal article" date="2012" name="Genome Biol.">
        <title>Genome and low-iron response of an oceanic diatom adapted to chronic iron limitation.</title>
        <authorList>
            <person name="Lommer M."/>
            <person name="Specht M."/>
            <person name="Roy A.S."/>
            <person name="Kraemer L."/>
            <person name="Andreson R."/>
            <person name="Gutowska M.A."/>
            <person name="Wolf J."/>
            <person name="Bergner S.V."/>
            <person name="Schilhabel M.B."/>
            <person name="Klostermeier U.C."/>
            <person name="Beiko R.G."/>
            <person name="Rosenstiel P."/>
            <person name="Hippler M."/>
            <person name="Laroche J."/>
        </authorList>
    </citation>
    <scope>NUCLEOTIDE SEQUENCE [LARGE SCALE GENOMIC DNA]</scope>
    <source>
        <strain evidence="6 7">CCMP1005</strain>
    </source>
</reference>
<sequence length="177" mass="18707">MFFHYSEVRSVHPDDLRIGDEVEFTVGSGVERRGRGGGGGGGGGGEKLAAYNVVTLPPGSIVWEVEEEPAGTRVTGTVESSAKEGRGESSQRGQPRRLSKGDVVEFTVVTERRTKRKHARNISLLQSQAVEDPGAERGGEDARGGVPRGGKGDEGPSRLGLRGVDVEVRGGLLPHLP</sequence>
<evidence type="ECO:0008006" key="8">
    <source>
        <dbReference type="Google" id="ProtNLM"/>
    </source>
</evidence>
<comment type="subcellular location">
    <subcellularLocation>
        <location evidence="1">Cytoplasm</location>
    </subcellularLocation>
</comment>
<dbReference type="GO" id="GO:0005737">
    <property type="term" value="C:cytoplasm"/>
    <property type="evidence" value="ECO:0007669"/>
    <property type="project" value="UniProtKB-SubCell"/>
</dbReference>
<evidence type="ECO:0000256" key="2">
    <source>
        <dbReference type="ARBA" id="ARBA00022490"/>
    </source>
</evidence>
<proteinExistence type="predicted"/>
<feature type="region of interest" description="Disordered" evidence="5">
    <location>
        <begin position="115"/>
        <end position="164"/>
    </location>
</feature>
<protein>
    <recommendedName>
        <fullName evidence="8">CSD domain-containing protein</fullName>
    </recommendedName>
</protein>
<name>K0RLT5_THAOC</name>
<dbReference type="AlphaFoldDB" id="K0RLT5"/>
<keyword evidence="7" id="KW-1185">Reference proteome</keyword>
<evidence type="ECO:0000313" key="6">
    <source>
        <dbReference type="EMBL" id="EJK54120.1"/>
    </source>
</evidence>
<dbReference type="GO" id="GO:0003723">
    <property type="term" value="F:RNA binding"/>
    <property type="evidence" value="ECO:0007669"/>
    <property type="project" value="UniProtKB-KW"/>
</dbReference>
<evidence type="ECO:0000256" key="5">
    <source>
        <dbReference type="SAM" id="MobiDB-lite"/>
    </source>
</evidence>
<evidence type="ECO:0000256" key="1">
    <source>
        <dbReference type="ARBA" id="ARBA00004496"/>
    </source>
</evidence>
<dbReference type="PANTHER" id="PTHR12913:SF1">
    <property type="entry name" value="COLD SHOCK DOMAIN-CONTAINING PROTEIN E1"/>
    <property type="match status" value="1"/>
</dbReference>
<dbReference type="InterPro" id="IPR012340">
    <property type="entry name" value="NA-bd_OB-fold"/>
</dbReference>
<accession>K0RLT5</accession>
<keyword evidence="3" id="KW-0677">Repeat</keyword>
<comment type="caution">
    <text evidence="6">The sequence shown here is derived from an EMBL/GenBank/DDBJ whole genome shotgun (WGS) entry which is preliminary data.</text>
</comment>
<feature type="region of interest" description="Disordered" evidence="5">
    <location>
        <begin position="67"/>
        <end position="101"/>
    </location>
</feature>
<evidence type="ECO:0000313" key="7">
    <source>
        <dbReference type="Proteomes" id="UP000266841"/>
    </source>
</evidence>
<dbReference type="OrthoDB" id="44534at2759"/>
<gene>
    <name evidence="6" type="ORF">THAOC_26319</name>
</gene>
<evidence type="ECO:0000256" key="4">
    <source>
        <dbReference type="ARBA" id="ARBA00022884"/>
    </source>
</evidence>
<keyword evidence="4" id="KW-0694">RNA-binding</keyword>
<feature type="non-terminal residue" evidence="6">
    <location>
        <position position="177"/>
    </location>
</feature>
<evidence type="ECO:0000256" key="3">
    <source>
        <dbReference type="ARBA" id="ARBA00022737"/>
    </source>
</evidence>
<dbReference type="EMBL" id="AGNL01036330">
    <property type="protein sequence ID" value="EJK54120.1"/>
    <property type="molecule type" value="Genomic_DNA"/>
</dbReference>